<keyword evidence="8" id="KW-0067">ATP-binding</keyword>
<sequence length="1058" mass="120666">MSFLIKLINLVGLFVSENFVQRQSGNLDLGFSSKPRFASLFGVTEINFIMGSGWKSDEECSVIGDKGEIGFIDYEDDKSVCSYNPMEEGPVIISVPFPLAAGKPQSALVGQTATDSITINNTTSEPIDLWTVKIYSSNPEDSYTLSLMEPPSANSTVEDIQAFLETFTLEDRVLQPRKTLTVWLSCKPKDIGLHTTVVHFDVGDERIERVVFLLAEDRISQSLASNKPYQRAQRRNRYKVTEYVAGSRPARQGPQTFKYKLPQYNIPNDIRELLETKQVPEVISEGLNSENYGAFFSTLIIMEELKMEEEMKGHDMEYVMMVRRGQFLALEVPGLAERRPSLVNGDFVFAKFSDAPDEGPHTYQGFVHRVEADEVFLKFAREMHLHHHDGALYNIRFTYNRVNMRRLYQAAQTAGKLDNELLFPSQSSRRSIPSTPAVPLTKCLNEEQMTSVEMILGCKGAPPYVIHGPPGTGKTLTLVEAILQLYKTRKNTRILVCASSNSAADHVLEKLISKEFVDIQEYEIFRLNASSRPYTDVHTDNIRFCYFEDYVFRSPPIKALTRYRIIISTYMSASLLYAEGIKRGHFSHIFLDEAGQASEPETMIPISHLCQKDTVVVMAGDPMQLGPVIYSKDAETYGLGKSYLERLFECEFYFNEDENFVTKLVRNYRCHPAILELPSELFYKGELLAEKGEDSSVNSWGNLLPNKEFPVLFTGIQGCDEREGNNPSWFNRIEVSKVIEIIRKLRATADLNDSDIGVITPYRQQVSKLKKILDDQLDMPDVKVGSVEQFQGQERQVIIISTVRSTVKHNEFDRVHYLGFLSNPRRFNVAITRARSLLIIVGNPHIITKDPYWDKLLRYCADNNSYQGCPLPERQEFAEQDFSPSRNLYYEQEKHQLRNEVEWAAEQGNYQPTNNNSVWAAEQVNFQPNNEVEWGEDPKPVNEGTFQPNNEVECGEDPKTVNEGTFQPNNEVEWGEDPKPVNEWNFQTSNKVEWGENPEPVKDETEMTDGWKLKEMPKSVTNEAGWPVTNEDERSDGCMSAENLKPCFDESEWSDGWK</sequence>
<dbReference type="FunFam" id="3.40.50.300:FF:001295">
    <property type="entry name" value="Probable RNA helicase SDE3"/>
    <property type="match status" value="1"/>
</dbReference>
<name>A0A7J6W945_THATH</name>
<keyword evidence="16" id="KW-1185">Reference proteome</keyword>
<dbReference type="CDD" id="cd18808">
    <property type="entry name" value="SF1_C_Upf1"/>
    <property type="match status" value="1"/>
</dbReference>
<dbReference type="FunFam" id="3.40.50.300:FF:001199">
    <property type="entry name" value="Probable RNA helicase SDE3"/>
    <property type="match status" value="1"/>
</dbReference>
<dbReference type="GO" id="GO:0016787">
    <property type="term" value="F:hydrolase activity"/>
    <property type="evidence" value="ECO:0007669"/>
    <property type="project" value="UniProtKB-KW"/>
</dbReference>
<evidence type="ECO:0000313" key="16">
    <source>
        <dbReference type="Proteomes" id="UP000554482"/>
    </source>
</evidence>
<dbReference type="OrthoDB" id="6513042at2759"/>
<dbReference type="SUPFAM" id="SSF52540">
    <property type="entry name" value="P-loop containing nucleoside triphosphate hydrolases"/>
    <property type="match status" value="1"/>
</dbReference>
<feature type="region of interest" description="Disordered" evidence="11">
    <location>
        <begin position="947"/>
        <end position="1042"/>
    </location>
</feature>
<evidence type="ECO:0000256" key="6">
    <source>
        <dbReference type="ARBA" id="ARBA00022801"/>
    </source>
</evidence>
<dbReference type="GO" id="GO:0005737">
    <property type="term" value="C:cytoplasm"/>
    <property type="evidence" value="ECO:0007669"/>
    <property type="project" value="UniProtKB-SubCell"/>
</dbReference>
<feature type="compositionally biased region" description="Basic and acidic residues" evidence="11">
    <location>
        <begin position="999"/>
        <end position="1017"/>
    </location>
</feature>
<feature type="domain" description="Helicase MOV-10-like beta-barrel" evidence="14">
    <location>
        <begin position="314"/>
        <end position="397"/>
    </location>
</feature>
<evidence type="ECO:0000256" key="5">
    <source>
        <dbReference type="ARBA" id="ARBA00022741"/>
    </source>
</evidence>
<evidence type="ECO:0000256" key="11">
    <source>
        <dbReference type="SAM" id="MobiDB-lite"/>
    </source>
</evidence>
<dbReference type="EC" id="3.6.4.13" evidence="3"/>
<accession>A0A7J6W945</accession>
<reference evidence="15 16" key="1">
    <citation type="submission" date="2020-06" db="EMBL/GenBank/DDBJ databases">
        <title>Transcriptomic and genomic resources for Thalictrum thalictroides and T. hernandezii: Facilitating candidate gene discovery in an emerging model plant lineage.</title>
        <authorList>
            <person name="Arias T."/>
            <person name="Riano-Pachon D.M."/>
            <person name="Di Stilio V.S."/>
        </authorList>
    </citation>
    <scope>NUCLEOTIDE SEQUENCE [LARGE SCALE GENOMIC DNA]</scope>
    <source>
        <strain evidence="16">cv. WT478/WT964</strain>
        <tissue evidence="15">Leaves</tissue>
    </source>
</reference>
<dbReference type="Pfam" id="PF13086">
    <property type="entry name" value="AAA_11"/>
    <property type="match status" value="2"/>
</dbReference>
<comment type="caution">
    <text evidence="15">The sequence shown here is derived from an EMBL/GenBank/DDBJ whole genome shotgun (WGS) entry which is preliminary data.</text>
</comment>
<feature type="domain" description="DNA2/NAM7 helicase helicase" evidence="12">
    <location>
        <begin position="444"/>
        <end position="533"/>
    </location>
</feature>
<feature type="domain" description="DNA2/NAM7 helicase-like C-terminal" evidence="13">
    <location>
        <begin position="640"/>
        <end position="844"/>
    </location>
</feature>
<evidence type="ECO:0000313" key="15">
    <source>
        <dbReference type="EMBL" id="KAF5193959.1"/>
    </source>
</evidence>
<dbReference type="AlphaFoldDB" id="A0A7J6W945"/>
<evidence type="ECO:0000256" key="8">
    <source>
        <dbReference type="ARBA" id="ARBA00022840"/>
    </source>
</evidence>
<keyword evidence="4" id="KW-0963">Cytoplasm</keyword>
<organism evidence="15 16">
    <name type="scientific">Thalictrum thalictroides</name>
    <name type="common">Rue-anemone</name>
    <name type="synonym">Anemone thalictroides</name>
    <dbReference type="NCBI Taxonomy" id="46969"/>
    <lineage>
        <taxon>Eukaryota</taxon>
        <taxon>Viridiplantae</taxon>
        <taxon>Streptophyta</taxon>
        <taxon>Embryophyta</taxon>
        <taxon>Tracheophyta</taxon>
        <taxon>Spermatophyta</taxon>
        <taxon>Magnoliopsida</taxon>
        <taxon>Ranunculales</taxon>
        <taxon>Ranunculaceae</taxon>
        <taxon>Thalictroideae</taxon>
        <taxon>Thalictrum</taxon>
    </lineage>
</organism>
<dbReference type="CDD" id="cd18038">
    <property type="entry name" value="DEXXQc_Helz-like"/>
    <property type="match status" value="1"/>
</dbReference>
<keyword evidence="7 15" id="KW-0347">Helicase</keyword>
<dbReference type="GO" id="GO:0032574">
    <property type="term" value="F:5'-3' RNA helicase activity"/>
    <property type="evidence" value="ECO:0007669"/>
    <property type="project" value="InterPro"/>
</dbReference>
<dbReference type="InterPro" id="IPR049080">
    <property type="entry name" value="MOV-10-like_beta-barrel"/>
</dbReference>
<dbReference type="InterPro" id="IPR041679">
    <property type="entry name" value="DNA2/NAM7-like_C"/>
</dbReference>
<comment type="subcellular location">
    <subcellularLocation>
        <location evidence="1">Cytoplasm</location>
    </subcellularLocation>
</comment>
<dbReference type="InterPro" id="IPR041677">
    <property type="entry name" value="DNA2/NAM7_AAA_11"/>
</dbReference>
<evidence type="ECO:0000259" key="13">
    <source>
        <dbReference type="Pfam" id="PF13087"/>
    </source>
</evidence>
<evidence type="ECO:0000256" key="1">
    <source>
        <dbReference type="ARBA" id="ARBA00004496"/>
    </source>
</evidence>
<comment type="catalytic activity">
    <reaction evidence="10">
        <text>ATP + H2O = ADP + phosphate + H(+)</text>
        <dbReference type="Rhea" id="RHEA:13065"/>
        <dbReference type="ChEBI" id="CHEBI:15377"/>
        <dbReference type="ChEBI" id="CHEBI:15378"/>
        <dbReference type="ChEBI" id="CHEBI:30616"/>
        <dbReference type="ChEBI" id="CHEBI:43474"/>
        <dbReference type="ChEBI" id="CHEBI:456216"/>
        <dbReference type="EC" id="3.6.4.13"/>
    </reaction>
</comment>
<proteinExistence type="inferred from homology"/>
<keyword evidence="6" id="KW-0378">Hydrolase</keyword>
<dbReference type="Pfam" id="PF21634">
    <property type="entry name" value="MOV-10_beta-barrel"/>
    <property type="match status" value="1"/>
</dbReference>
<dbReference type="GO" id="GO:0003723">
    <property type="term" value="F:RNA binding"/>
    <property type="evidence" value="ECO:0007669"/>
    <property type="project" value="InterPro"/>
</dbReference>
<evidence type="ECO:0000256" key="4">
    <source>
        <dbReference type="ARBA" id="ARBA00022490"/>
    </source>
</evidence>
<evidence type="ECO:0000256" key="7">
    <source>
        <dbReference type="ARBA" id="ARBA00022806"/>
    </source>
</evidence>
<dbReference type="EMBL" id="JABWDY010019391">
    <property type="protein sequence ID" value="KAF5193959.1"/>
    <property type="molecule type" value="Genomic_DNA"/>
</dbReference>
<dbReference type="InterPro" id="IPR026122">
    <property type="entry name" value="MOV-10/SDE3_DEXXQ/H-box"/>
</dbReference>
<dbReference type="InterPro" id="IPR027417">
    <property type="entry name" value="P-loop_NTPase"/>
</dbReference>
<dbReference type="FunFam" id="3.40.50.300:FF:001468">
    <property type="entry name" value="Probable RNA helicase SDE3"/>
    <property type="match status" value="1"/>
</dbReference>
<dbReference type="Pfam" id="PF13087">
    <property type="entry name" value="AAA_12"/>
    <property type="match status" value="1"/>
</dbReference>
<dbReference type="Proteomes" id="UP000554482">
    <property type="component" value="Unassembled WGS sequence"/>
</dbReference>
<feature type="domain" description="DNA2/NAM7 helicase helicase" evidence="12">
    <location>
        <begin position="558"/>
        <end position="632"/>
    </location>
</feature>
<evidence type="ECO:0000256" key="9">
    <source>
        <dbReference type="ARBA" id="ARBA00023158"/>
    </source>
</evidence>
<evidence type="ECO:0000256" key="10">
    <source>
        <dbReference type="ARBA" id="ARBA00047984"/>
    </source>
</evidence>
<dbReference type="GO" id="GO:0031047">
    <property type="term" value="P:regulatory ncRNA-mediated gene silencing"/>
    <property type="evidence" value="ECO:0007669"/>
    <property type="project" value="UniProtKB-KW"/>
</dbReference>
<protein>
    <recommendedName>
        <fullName evidence="3">RNA helicase</fullName>
        <ecNumber evidence="3">3.6.4.13</ecNumber>
    </recommendedName>
</protein>
<gene>
    <name evidence="15" type="ORF">FRX31_016449</name>
</gene>
<evidence type="ECO:0000259" key="12">
    <source>
        <dbReference type="Pfam" id="PF13086"/>
    </source>
</evidence>
<evidence type="ECO:0000259" key="14">
    <source>
        <dbReference type="Pfam" id="PF21634"/>
    </source>
</evidence>
<dbReference type="GO" id="GO:0005524">
    <property type="term" value="F:ATP binding"/>
    <property type="evidence" value="ECO:0007669"/>
    <property type="project" value="UniProtKB-KW"/>
</dbReference>
<dbReference type="PANTHER" id="PTHR45418:SF1">
    <property type="entry name" value="CANCER_TESTIS ANTIGEN 55"/>
    <property type="match status" value="1"/>
</dbReference>
<keyword evidence="9" id="KW-0943">RNA-mediated gene silencing</keyword>
<evidence type="ECO:0000256" key="3">
    <source>
        <dbReference type="ARBA" id="ARBA00012552"/>
    </source>
</evidence>
<dbReference type="PANTHER" id="PTHR45418">
    <property type="entry name" value="CANCER/TESTIS ANTIGEN 55"/>
    <property type="match status" value="1"/>
</dbReference>
<keyword evidence="5" id="KW-0547">Nucleotide-binding</keyword>
<dbReference type="InterPro" id="IPR047187">
    <property type="entry name" value="SF1_C_Upf1"/>
</dbReference>
<evidence type="ECO:0000256" key="2">
    <source>
        <dbReference type="ARBA" id="ARBA00005601"/>
    </source>
</evidence>
<comment type="similarity">
    <text evidence="2">Belongs to the DNA2/NAM7 helicase family. SDE3 subfamily.</text>
</comment>
<dbReference type="Gene3D" id="3.40.50.300">
    <property type="entry name" value="P-loop containing nucleotide triphosphate hydrolases"/>
    <property type="match status" value="2"/>
</dbReference>